<feature type="transmembrane region" description="Helical" evidence="1">
    <location>
        <begin position="41"/>
        <end position="59"/>
    </location>
</feature>
<accession>R9NWL1</accession>
<keyword evidence="1" id="KW-0472">Membrane</keyword>
<gene>
    <name evidence="2" type="ORF">PHSY_000450</name>
</gene>
<evidence type="ECO:0000256" key="1">
    <source>
        <dbReference type="SAM" id="Phobius"/>
    </source>
</evidence>
<proteinExistence type="predicted"/>
<dbReference type="AlphaFoldDB" id="R9NWL1"/>
<dbReference type="HOGENOM" id="CLU_2723287_0_0_1"/>
<keyword evidence="1" id="KW-0812">Transmembrane</keyword>
<sequence>MQPNVRRVKTRITIYAAALSQVTYLGRVLSRHLSPLLSDSITPSSSIVFIISIVVSIALSHHRIRQIEPSSI</sequence>
<feature type="transmembrane region" description="Helical" evidence="1">
    <location>
        <begin position="12"/>
        <end position="29"/>
    </location>
</feature>
<evidence type="ECO:0000313" key="2">
    <source>
        <dbReference type="EMBL" id="GAC92891.1"/>
    </source>
</evidence>
<name>R9NWL1_PSEHS</name>
<keyword evidence="1" id="KW-1133">Transmembrane helix</keyword>
<dbReference type="EMBL" id="DF238770">
    <property type="protein sequence ID" value="GAC92891.1"/>
    <property type="molecule type" value="Genomic_DNA"/>
</dbReference>
<evidence type="ECO:0000313" key="3">
    <source>
        <dbReference type="Proteomes" id="UP000014071"/>
    </source>
</evidence>
<dbReference type="GeneID" id="24105757"/>
<keyword evidence="3" id="KW-1185">Reference proteome</keyword>
<dbReference type="Proteomes" id="UP000014071">
    <property type="component" value="Unassembled WGS sequence"/>
</dbReference>
<reference evidence="3" key="1">
    <citation type="journal article" date="2013" name="Genome Announc.">
        <title>Draft genome sequence of the basidiomycetous yeast-like fungus Pseudozyma hubeiensis SY62, which produces an abundant amount of the biosurfactant mannosylerythritol lipids.</title>
        <authorList>
            <person name="Konishi M."/>
            <person name="Hatada Y."/>
            <person name="Horiuchi J."/>
        </authorList>
    </citation>
    <scope>NUCLEOTIDE SEQUENCE [LARGE SCALE GENOMIC DNA]</scope>
    <source>
        <strain evidence="3">SY62</strain>
    </source>
</reference>
<dbReference type="RefSeq" id="XP_012186478.1">
    <property type="nucleotide sequence ID" value="XM_012331088.1"/>
</dbReference>
<protein>
    <submittedName>
        <fullName evidence="2">Uncharacterized protein</fullName>
    </submittedName>
</protein>
<organism evidence="2 3">
    <name type="scientific">Pseudozyma hubeiensis (strain SY62)</name>
    <name type="common">Yeast</name>
    <dbReference type="NCBI Taxonomy" id="1305764"/>
    <lineage>
        <taxon>Eukaryota</taxon>
        <taxon>Fungi</taxon>
        <taxon>Dikarya</taxon>
        <taxon>Basidiomycota</taxon>
        <taxon>Ustilaginomycotina</taxon>
        <taxon>Ustilaginomycetes</taxon>
        <taxon>Ustilaginales</taxon>
        <taxon>Ustilaginaceae</taxon>
        <taxon>Pseudozyma</taxon>
    </lineage>
</organism>